<evidence type="ECO:0000313" key="2">
    <source>
        <dbReference type="EMBL" id="QDY70786.1"/>
    </source>
</evidence>
<keyword evidence="2" id="KW-0614">Plasmid</keyword>
<dbReference type="OrthoDB" id="8283038at2"/>
<keyword evidence="3" id="KW-1185">Reference proteome</keyword>
<organism evidence="2 3">
    <name type="scientific">Qingshengfaniella alkalisoli</name>
    <dbReference type="NCBI Taxonomy" id="2599296"/>
    <lineage>
        <taxon>Bacteria</taxon>
        <taxon>Pseudomonadati</taxon>
        <taxon>Pseudomonadota</taxon>
        <taxon>Alphaproteobacteria</taxon>
        <taxon>Rhodobacterales</taxon>
        <taxon>Paracoccaceae</taxon>
        <taxon>Qingshengfaniella</taxon>
    </lineage>
</organism>
<gene>
    <name evidence="2" type="ORF">FPZ52_13815</name>
</gene>
<accession>A0A5B8IBH4</accession>
<evidence type="ECO:0000313" key="3">
    <source>
        <dbReference type="Proteomes" id="UP000318483"/>
    </source>
</evidence>
<dbReference type="Proteomes" id="UP000318483">
    <property type="component" value="Plasmid unnamed2"/>
</dbReference>
<dbReference type="EMBL" id="CP042263">
    <property type="protein sequence ID" value="QDY70786.1"/>
    <property type="molecule type" value="Genomic_DNA"/>
</dbReference>
<dbReference type="AlphaFoldDB" id="A0A5B8IBH4"/>
<dbReference type="KEGG" id="lit:FPZ52_13815"/>
<proteinExistence type="predicted"/>
<feature type="compositionally biased region" description="Acidic residues" evidence="1">
    <location>
        <begin position="518"/>
        <end position="543"/>
    </location>
</feature>
<dbReference type="RefSeq" id="WP_146366202.1">
    <property type="nucleotide sequence ID" value="NZ_CP042263.1"/>
</dbReference>
<protein>
    <recommendedName>
        <fullName evidence="4">Type I secretion protein</fullName>
    </recommendedName>
</protein>
<evidence type="ECO:0000256" key="1">
    <source>
        <dbReference type="SAM" id="MobiDB-lite"/>
    </source>
</evidence>
<reference evidence="2 3" key="1">
    <citation type="submission" date="2019-07" db="EMBL/GenBank/DDBJ databases">
        <title>Litoreibacter alkalisoli sp. nov., isolated from saline-alkaline soil.</title>
        <authorList>
            <person name="Wang S."/>
            <person name="Xu L."/>
            <person name="Xing Y.-T."/>
            <person name="Sun J.-Q."/>
        </authorList>
    </citation>
    <scope>NUCLEOTIDE SEQUENCE [LARGE SCALE GENOMIC DNA]</scope>
    <source>
        <strain evidence="2 3">LN3S51</strain>
        <plasmid evidence="2 3">unnamed2</plasmid>
    </source>
</reference>
<feature type="region of interest" description="Disordered" evidence="1">
    <location>
        <begin position="492"/>
        <end position="547"/>
    </location>
</feature>
<feature type="compositionally biased region" description="Low complexity" evidence="1">
    <location>
        <begin position="500"/>
        <end position="511"/>
    </location>
</feature>
<evidence type="ECO:0008006" key="4">
    <source>
        <dbReference type="Google" id="ProtNLM"/>
    </source>
</evidence>
<geneLocation type="plasmid" evidence="2 3">
    <name>unnamed2</name>
</geneLocation>
<sequence>MIVDRTTETISHFIGLFSLTIEKARLRDSYEEFTALKKQAELDSIESLAPAILSSHHLKPGKFDPTTLELTGHAAGNDEITVNEQTRDIAPPQSALNLEAENDTDLPIFADNSITITIRVIYLTPDNSGEGGLFGDDPSLTPQFPPYQPPAPPPFILELPFPGSAMTVTQQVAFLNDNDYLGSFDGTTLTLTTQALAPLIDTALALQPLTHALPAPGAIFDAGAAGIYAAAMADAHARFTALAEDDGQMETAVFRGDDAEALIVDGTVADNTPIWSDMLPAHHAGKADPPSDATVTDRMLPEGSARNPDFEDGFKLVTGGNYLANQATISTAWVDAPVIAVGGKWVQLDHIGQTAVATNMDTLSPGTHPPPTTVLQIAQISEESVPVTSRTIAGDGAPTSPKYVHIDHIAGDLLNAHYVRQVITVNDADQFEAHISAASGAYVLGDNTVFNVTGIVAAGMNYDLILVGGDFIEVNAVLQTLVLNDDDQVFGLPGSEAQDDPVTVADDPAADYPLIDAPETEPPVDDDNDPDTEPVPDAPEEPAPDNLLVNKAHIQKTGIDTKTEITNSMSEIVSNTDADMEALREELMQDPALAGIEYARVLKIDGDLIQSRIVEQVTTLNDSDIIKLTDKTPDAVEVVEGQNALINIAALKDNGIDSSVMADGDAYSDLLIHQAKLIDEIEHLPDADELANEAIAFLMDDDSAPAIDADDFTGSGKIQTASDSDDLMASSFT</sequence>
<name>A0A5B8IBH4_9RHOB</name>